<evidence type="ECO:0000313" key="2">
    <source>
        <dbReference type="EMBL" id="AIY43724.1"/>
    </source>
</evidence>
<dbReference type="InterPro" id="IPR050026">
    <property type="entry name" value="PHA_gran_PhaM_N"/>
</dbReference>
<proteinExistence type="predicted"/>
<dbReference type="EMBL" id="CP009962">
    <property type="protein sequence ID" value="AIY43724.1"/>
    <property type="molecule type" value="Genomic_DNA"/>
</dbReference>
<feature type="region of interest" description="Disordered" evidence="1">
    <location>
        <begin position="111"/>
        <end position="152"/>
    </location>
</feature>
<dbReference type="STRING" id="279058.LT85_4566"/>
<sequence>MSGSNIPGADAMQDSLEFIKKMWGGMGVPGMVVPTLSVEEINKKITDLKAVESWLNLNLNMLRTSIQALEVQSATLSALRAMGAVSQSNIESGESAANAWAMPSGFPFSFMSPSQNADAPPASAPTPKQHEPEPPVEPAAAEAASSSPGNANAWWDLLQNQFKQAVNSVAATEKAGKQASTAAAKSETKSGPKAPAKPRSKTAAKPAVKKAGSATGKTKPAPK</sequence>
<dbReference type="KEGG" id="care:LT85_4566"/>
<dbReference type="HOGENOM" id="CLU_072495_1_0_4"/>
<dbReference type="AlphaFoldDB" id="A0A0A1FJ99"/>
<protein>
    <submittedName>
        <fullName evidence="2">Alginate regulatory protein AlgP</fullName>
    </submittedName>
</protein>
<gene>
    <name evidence="2" type="primary">algP</name>
    <name evidence="2" type="ORF">LT85_4566</name>
</gene>
<feature type="compositionally biased region" description="Low complexity" evidence="1">
    <location>
        <begin position="138"/>
        <end position="148"/>
    </location>
</feature>
<dbReference type="NCBIfam" id="NF043076">
    <property type="entry name" value="PHA_gran_PhaM"/>
    <property type="match status" value="1"/>
</dbReference>
<dbReference type="Proteomes" id="UP000030302">
    <property type="component" value="Chromosome"/>
</dbReference>
<organism evidence="2 3">
    <name type="scientific">Collimonas arenae</name>
    <dbReference type="NCBI Taxonomy" id="279058"/>
    <lineage>
        <taxon>Bacteria</taxon>
        <taxon>Pseudomonadati</taxon>
        <taxon>Pseudomonadota</taxon>
        <taxon>Betaproteobacteria</taxon>
        <taxon>Burkholderiales</taxon>
        <taxon>Oxalobacteraceae</taxon>
        <taxon>Collimonas</taxon>
    </lineage>
</organism>
<name>A0A0A1FJ99_9BURK</name>
<dbReference type="RefSeq" id="WP_038493452.1">
    <property type="nucleotide sequence ID" value="NZ_CP009962.1"/>
</dbReference>
<reference evidence="3" key="1">
    <citation type="journal article" date="2014" name="Soil Biol. Biochem.">
        <title>Structure and function of bacterial communities in ageing soils: Insights from the Mendocino ecological staircase.</title>
        <authorList>
            <person name="Uroz S."/>
            <person name="Tech J.J."/>
            <person name="Sawaya N.A."/>
            <person name="Frey-Klett P."/>
            <person name="Leveau J.H.J."/>
        </authorList>
    </citation>
    <scope>NUCLEOTIDE SEQUENCE [LARGE SCALE GENOMIC DNA]</scope>
    <source>
        <strain evidence="3">Cal35</strain>
    </source>
</reference>
<evidence type="ECO:0000256" key="1">
    <source>
        <dbReference type="SAM" id="MobiDB-lite"/>
    </source>
</evidence>
<accession>A0A0A1FJ99</accession>
<evidence type="ECO:0000313" key="3">
    <source>
        <dbReference type="Proteomes" id="UP000030302"/>
    </source>
</evidence>
<feature type="region of interest" description="Disordered" evidence="1">
    <location>
        <begin position="167"/>
        <end position="223"/>
    </location>
</feature>
<keyword evidence="3" id="KW-1185">Reference proteome</keyword>